<evidence type="ECO:0000313" key="1">
    <source>
        <dbReference type="EMBL" id="KNC75891.1"/>
    </source>
</evidence>
<dbReference type="Proteomes" id="UP000054560">
    <property type="component" value="Unassembled WGS sequence"/>
</dbReference>
<dbReference type="EMBL" id="KQ243369">
    <property type="protein sequence ID" value="KNC75891.1"/>
    <property type="molecule type" value="Genomic_DNA"/>
</dbReference>
<accession>A0A0L0FHD9</accession>
<proteinExistence type="predicted"/>
<protein>
    <submittedName>
        <fullName evidence="1">Uncharacterized protein</fullName>
    </submittedName>
</protein>
<gene>
    <name evidence="1" type="ORF">SARC_11595</name>
</gene>
<reference evidence="1 2" key="1">
    <citation type="submission" date="2011-02" db="EMBL/GenBank/DDBJ databases">
        <title>The Genome Sequence of Sphaeroforma arctica JP610.</title>
        <authorList>
            <consortium name="The Broad Institute Genome Sequencing Platform"/>
            <person name="Russ C."/>
            <person name="Cuomo C."/>
            <person name="Young S.K."/>
            <person name="Zeng Q."/>
            <person name="Gargeya S."/>
            <person name="Alvarado L."/>
            <person name="Berlin A."/>
            <person name="Chapman S.B."/>
            <person name="Chen Z."/>
            <person name="Freedman E."/>
            <person name="Gellesch M."/>
            <person name="Goldberg J."/>
            <person name="Griggs A."/>
            <person name="Gujja S."/>
            <person name="Heilman E."/>
            <person name="Heiman D."/>
            <person name="Howarth C."/>
            <person name="Mehta T."/>
            <person name="Neiman D."/>
            <person name="Pearson M."/>
            <person name="Roberts A."/>
            <person name="Saif S."/>
            <person name="Shea T."/>
            <person name="Shenoy N."/>
            <person name="Sisk P."/>
            <person name="Stolte C."/>
            <person name="Sykes S."/>
            <person name="White J."/>
            <person name="Yandava C."/>
            <person name="Burger G."/>
            <person name="Gray M.W."/>
            <person name="Holland P.W.H."/>
            <person name="King N."/>
            <person name="Lang F.B.F."/>
            <person name="Roger A.J."/>
            <person name="Ruiz-Trillo I."/>
            <person name="Haas B."/>
            <person name="Nusbaum C."/>
            <person name="Birren B."/>
        </authorList>
    </citation>
    <scope>NUCLEOTIDE SEQUENCE [LARGE SCALE GENOMIC DNA]</scope>
    <source>
        <strain evidence="1 2">JP610</strain>
    </source>
</reference>
<name>A0A0L0FHD9_9EUKA</name>
<sequence length="142" mass="15350">MSNKLSIDEVLFIGSLRADVSDVTSYLTACAGNKPRCACNTHVPLLTASSTCFGACRGLVSRVPANETSILTSFGTTMLGRNRRRSSGSARLSGNLSDEFVTNILGSWDRIKGRRWVLLEVGRFGLVLFKNRGRVTTNSGCT</sequence>
<organism evidence="1 2">
    <name type="scientific">Sphaeroforma arctica JP610</name>
    <dbReference type="NCBI Taxonomy" id="667725"/>
    <lineage>
        <taxon>Eukaryota</taxon>
        <taxon>Ichthyosporea</taxon>
        <taxon>Ichthyophonida</taxon>
        <taxon>Sphaeroforma</taxon>
    </lineage>
</organism>
<evidence type="ECO:0000313" key="2">
    <source>
        <dbReference type="Proteomes" id="UP000054560"/>
    </source>
</evidence>
<dbReference type="AlphaFoldDB" id="A0A0L0FHD9"/>
<dbReference type="GeneID" id="25912099"/>
<dbReference type="RefSeq" id="XP_014149793.1">
    <property type="nucleotide sequence ID" value="XM_014294318.1"/>
</dbReference>
<feature type="non-terminal residue" evidence="1">
    <location>
        <position position="142"/>
    </location>
</feature>
<keyword evidence="2" id="KW-1185">Reference proteome</keyword>